<evidence type="ECO:0000256" key="1">
    <source>
        <dbReference type="SAM" id="MobiDB-lite"/>
    </source>
</evidence>
<sequence length="35" mass="3533">MTTDVLDARSPLTGSRNAGHPLPADRMIVGAPTGG</sequence>
<evidence type="ECO:0000313" key="2">
    <source>
        <dbReference type="EMBL" id="SDZ32878.1"/>
    </source>
</evidence>
<dbReference type="AlphaFoldDB" id="A0A1H3S5M1"/>
<gene>
    <name evidence="2" type="ORF">SAMN05421547_11835</name>
</gene>
<reference evidence="2 3" key="1">
    <citation type="submission" date="2016-10" db="EMBL/GenBank/DDBJ databases">
        <authorList>
            <person name="de Groot N.N."/>
        </authorList>
    </citation>
    <scope>NUCLEOTIDE SEQUENCE [LARGE SCALE GENOMIC DNA]</scope>
    <source>
        <strain evidence="2 3">LMG 24775</strain>
    </source>
</reference>
<dbReference type="Proteomes" id="UP000183417">
    <property type="component" value="Unassembled WGS sequence"/>
</dbReference>
<evidence type="ECO:0000313" key="3">
    <source>
        <dbReference type="Proteomes" id="UP000183417"/>
    </source>
</evidence>
<accession>A0A1H3S5M1</accession>
<organism evidence="2 3">
    <name type="scientific">Delftia lacustris</name>
    <dbReference type="NCBI Taxonomy" id="558537"/>
    <lineage>
        <taxon>Bacteria</taxon>
        <taxon>Pseudomonadati</taxon>
        <taxon>Pseudomonadota</taxon>
        <taxon>Betaproteobacteria</taxon>
        <taxon>Burkholderiales</taxon>
        <taxon>Comamonadaceae</taxon>
        <taxon>Delftia</taxon>
    </lineage>
</organism>
<name>A0A1H3S5M1_9BURK</name>
<feature type="region of interest" description="Disordered" evidence="1">
    <location>
        <begin position="1"/>
        <end position="35"/>
    </location>
</feature>
<protein>
    <submittedName>
        <fullName evidence="2">Uncharacterized protein</fullName>
    </submittedName>
</protein>
<proteinExistence type="predicted"/>
<dbReference type="EMBL" id="FNPE01000018">
    <property type="protein sequence ID" value="SDZ32878.1"/>
    <property type="molecule type" value="Genomic_DNA"/>
</dbReference>